<sequence>MKFTKRMLIAVIGIIICASYSAPAAASAQQYFPIAATSTANVTMAPFYWMIGIVGGSIAITLSYVGWRKYRGERKKQTDDDS</sequence>
<keyword evidence="1" id="KW-0812">Transmembrane</keyword>
<evidence type="ECO:0000313" key="4">
    <source>
        <dbReference type="Proteomes" id="UP000199474"/>
    </source>
</evidence>
<keyword evidence="1" id="KW-0472">Membrane</keyword>
<feature type="transmembrane region" description="Helical" evidence="1">
    <location>
        <begin position="47"/>
        <end position="67"/>
    </location>
</feature>
<protein>
    <submittedName>
        <fullName evidence="3">Sporulation protein YpjB (SpoYpjB)</fullName>
    </submittedName>
</protein>
<dbReference type="AlphaFoldDB" id="A0A1I2AQX0"/>
<keyword evidence="2" id="KW-0732">Signal</keyword>
<feature type="chain" id="PRO_5011681278" evidence="2">
    <location>
        <begin position="29"/>
        <end position="82"/>
    </location>
</feature>
<dbReference type="Pfam" id="PF09577">
    <property type="entry name" value="Spore_YpjB"/>
    <property type="match status" value="1"/>
</dbReference>
<keyword evidence="1" id="KW-1133">Transmembrane helix</keyword>
<keyword evidence="4" id="KW-1185">Reference proteome</keyword>
<dbReference type="STRING" id="640948.SAMN05216238_11725"/>
<dbReference type="EMBL" id="FOMR01000017">
    <property type="protein sequence ID" value="SFE46107.1"/>
    <property type="molecule type" value="Genomic_DNA"/>
</dbReference>
<feature type="signal peptide" evidence="2">
    <location>
        <begin position="1"/>
        <end position="28"/>
    </location>
</feature>
<gene>
    <name evidence="3" type="ORF">SAMN05216238_11725</name>
</gene>
<dbReference type="OrthoDB" id="2988195at2"/>
<evidence type="ECO:0000256" key="2">
    <source>
        <dbReference type="SAM" id="SignalP"/>
    </source>
</evidence>
<dbReference type="Proteomes" id="UP000199474">
    <property type="component" value="Unassembled WGS sequence"/>
</dbReference>
<dbReference type="InterPro" id="IPR014231">
    <property type="entry name" value="Spore_YpjB"/>
</dbReference>
<dbReference type="RefSeq" id="WP_090087565.1">
    <property type="nucleotide sequence ID" value="NZ_FOMR01000017.1"/>
</dbReference>
<reference evidence="4" key="1">
    <citation type="submission" date="2016-10" db="EMBL/GenBank/DDBJ databases">
        <authorList>
            <person name="Varghese N."/>
            <person name="Submissions S."/>
        </authorList>
    </citation>
    <scope>NUCLEOTIDE SEQUENCE [LARGE SCALE GENOMIC DNA]</scope>
    <source>
        <strain evidence="4">DSM 22530</strain>
    </source>
</reference>
<evidence type="ECO:0000313" key="3">
    <source>
        <dbReference type="EMBL" id="SFE46107.1"/>
    </source>
</evidence>
<evidence type="ECO:0000256" key="1">
    <source>
        <dbReference type="SAM" id="Phobius"/>
    </source>
</evidence>
<proteinExistence type="predicted"/>
<accession>A0A1I2AQX0</accession>
<name>A0A1I2AQX0_9BACI</name>
<organism evidence="3 4">
    <name type="scientific">Lentibacillus persicus</name>
    <dbReference type="NCBI Taxonomy" id="640948"/>
    <lineage>
        <taxon>Bacteria</taxon>
        <taxon>Bacillati</taxon>
        <taxon>Bacillota</taxon>
        <taxon>Bacilli</taxon>
        <taxon>Bacillales</taxon>
        <taxon>Bacillaceae</taxon>
        <taxon>Lentibacillus</taxon>
    </lineage>
</organism>